<feature type="transmembrane region" description="Helical" evidence="1">
    <location>
        <begin position="191"/>
        <end position="212"/>
    </location>
</feature>
<dbReference type="Proteomes" id="UP000054010">
    <property type="component" value="Unassembled WGS sequence"/>
</dbReference>
<sequence>MALVALLIAASSALIAGAAFKYSRWGQGFDMVDFHLPVWGTLHGKFLLVSRYNFTDTFMGLDVALGFLPALPFYALIPSAYTLIVLQAVLMVSAAIPVFLIARERIGNPWAGVAFSAAYLLYPTTQFMTLAGPFQPRIPGLVLFFWAFFFLIRKQLWPYLICLFLAMLSRSDAALVVVAFGMVAALRRERWPFAVWPLLVGLVYFYAALTYITPRFYDPSFQPAQVSLPFDLHRDYNDLWPCGLSPQACYYIHLGGSLPEIAKNILTHPVEIFFFVFQPAKLVYLALMLGTLLFLPLLAPRELLLVAPIFAINLLSDRVYQYVITEQYQILAIPGVVIAAIYGGAWLWERPWLRRFDGKWLLLGMLLVIGLLNIPLKNPVISAFRNPESAARVAIMERMKAEIPPDAVVAATSFLGPHLLPREELYYIPGGKMHHQIDEAEYAFLDTRASAIQGRGIVEALQNDPRWQLIDAEDDLLLFRRIE</sequence>
<feature type="transmembrane region" description="Helical" evidence="1">
    <location>
        <begin position="282"/>
        <end position="299"/>
    </location>
</feature>
<keyword evidence="1" id="KW-0812">Transmembrane</keyword>
<organism evidence="2 3">
    <name type="scientific">Oscillochloris trichoides DG-6</name>
    <dbReference type="NCBI Taxonomy" id="765420"/>
    <lineage>
        <taxon>Bacteria</taxon>
        <taxon>Bacillati</taxon>
        <taxon>Chloroflexota</taxon>
        <taxon>Chloroflexia</taxon>
        <taxon>Chloroflexales</taxon>
        <taxon>Chloroflexineae</taxon>
        <taxon>Oscillochloridaceae</taxon>
        <taxon>Oscillochloris</taxon>
    </lineage>
</organism>
<reference evidence="2 3" key="1">
    <citation type="journal article" date="2011" name="J. Bacteriol.">
        <title>Draft genome sequence of the anoxygenic filamentous phototrophic bacterium Oscillochloris trichoides subsp. DG-6.</title>
        <authorList>
            <person name="Kuznetsov B.B."/>
            <person name="Ivanovsky R.N."/>
            <person name="Keppen O.I."/>
            <person name="Sukhacheva M.V."/>
            <person name="Bumazhkin B.K."/>
            <person name="Patutina E.O."/>
            <person name="Beletsky A.V."/>
            <person name="Mardanov A.V."/>
            <person name="Baslerov R.V."/>
            <person name="Panteleeva A.N."/>
            <person name="Kolganova T.V."/>
            <person name="Ravin N.V."/>
            <person name="Skryabin K.G."/>
        </authorList>
    </citation>
    <scope>NUCLEOTIDE SEQUENCE [LARGE SCALE GENOMIC DNA]</scope>
    <source>
        <strain evidence="2 3">DG-6</strain>
    </source>
</reference>
<protein>
    <submittedName>
        <fullName evidence="2">Membrane protein-like protein</fullName>
    </submittedName>
</protein>
<feature type="transmembrane region" description="Helical" evidence="1">
    <location>
        <begin position="360"/>
        <end position="376"/>
    </location>
</feature>
<feature type="transmembrane region" description="Helical" evidence="1">
    <location>
        <begin position="159"/>
        <end position="185"/>
    </location>
</feature>
<dbReference type="Pfam" id="PF09852">
    <property type="entry name" value="DUF2079"/>
    <property type="match status" value="1"/>
</dbReference>
<keyword evidence="3" id="KW-1185">Reference proteome</keyword>
<feature type="transmembrane region" description="Helical" evidence="1">
    <location>
        <begin position="134"/>
        <end position="152"/>
    </location>
</feature>
<keyword evidence="1" id="KW-0472">Membrane</keyword>
<dbReference type="STRING" id="765420.OSCT_1758"/>
<dbReference type="EMBL" id="ADVR01000053">
    <property type="protein sequence ID" value="EFO80399.1"/>
    <property type="molecule type" value="Genomic_DNA"/>
</dbReference>
<evidence type="ECO:0000313" key="2">
    <source>
        <dbReference type="EMBL" id="EFO80399.1"/>
    </source>
</evidence>
<evidence type="ECO:0000313" key="3">
    <source>
        <dbReference type="Proteomes" id="UP000054010"/>
    </source>
</evidence>
<dbReference type="eggNOG" id="COG3463">
    <property type="taxonomic scope" value="Bacteria"/>
</dbReference>
<feature type="transmembrane region" description="Helical" evidence="1">
    <location>
        <begin position="83"/>
        <end position="102"/>
    </location>
</feature>
<comment type="caution">
    <text evidence="2">The sequence shown here is derived from an EMBL/GenBank/DDBJ whole genome shotgun (WGS) entry which is preliminary data.</text>
</comment>
<dbReference type="HOGENOM" id="CLU_470804_0_0_0"/>
<evidence type="ECO:0000256" key="1">
    <source>
        <dbReference type="SAM" id="Phobius"/>
    </source>
</evidence>
<feature type="transmembrane region" description="Helical" evidence="1">
    <location>
        <begin position="328"/>
        <end position="348"/>
    </location>
</feature>
<keyword evidence="1" id="KW-1133">Transmembrane helix</keyword>
<dbReference type="AlphaFoldDB" id="E1IEK7"/>
<dbReference type="InterPro" id="IPR018650">
    <property type="entry name" value="STSV1_Orf64"/>
</dbReference>
<accession>E1IEK7</accession>
<proteinExistence type="predicted"/>
<feature type="transmembrane region" description="Helical" evidence="1">
    <location>
        <begin position="109"/>
        <end position="128"/>
    </location>
</feature>
<gene>
    <name evidence="2" type="ORF">OSCT_1758</name>
</gene>
<name>E1IEK7_9CHLR</name>